<gene>
    <name evidence="1" type="ORF">M9H77_33274</name>
</gene>
<sequence length="115" mass="13300">MDVKGTEENDQMKSRSFRYEDYNNRRAFLRSYPLYWGGEDENVNKEAKENAKDEEVVAAANETISKKHIKKIILAVLHWGGERAIIFRRFKHKVTLYVITCLPVGLKSPTALISI</sequence>
<protein>
    <submittedName>
        <fullName evidence="1">Uncharacterized protein</fullName>
    </submittedName>
</protein>
<proteinExistence type="predicted"/>
<organism evidence="1 2">
    <name type="scientific">Catharanthus roseus</name>
    <name type="common">Madagascar periwinkle</name>
    <name type="synonym">Vinca rosea</name>
    <dbReference type="NCBI Taxonomy" id="4058"/>
    <lineage>
        <taxon>Eukaryota</taxon>
        <taxon>Viridiplantae</taxon>
        <taxon>Streptophyta</taxon>
        <taxon>Embryophyta</taxon>
        <taxon>Tracheophyta</taxon>
        <taxon>Spermatophyta</taxon>
        <taxon>Magnoliopsida</taxon>
        <taxon>eudicotyledons</taxon>
        <taxon>Gunneridae</taxon>
        <taxon>Pentapetalae</taxon>
        <taxon>asterids</taxon>
        <taxon>lamiids</taxon>
        <taxon>Gentianales</taxon>
        <taxon>Apocynaceae</taxon>
        <taxon>Rauvolfioideae</taxon>
        <taxon>Vinceae</taxon>
        <taxon>Catharanthinae</taxon>
        <taxon>Catharanthus</taxon>
    </lineage>
</organism>
<evidence type="ECO:0000313" key="2">
    <source>
        <dbReference type="Proteomes" id="UP001060085"/>
    </source>
</evidence>
<keyword evidence="2" id="KW-1185">Reference proteome</keyword>
<dbReference type="Proteomes" id="UP001060085">
    <property type="component" value="Linkage Group LG08"/>
</dbReference>
<name>A0ACB9ZI56_CATRO</name>
<reference evidence="2" key="1">
    <citation type="journal article" date="2023" name="Nat. Plants">
        <title>Single-cell RNA sequencing provides a high-resolution roadmap for understanding the multicellular compartmentation of specialized metabolism.</title>
        <authorList>
            <person name="Sun S."/>
            <person name="Shen X."/>
            <person name="Li Y."/>
            <person name="Li Y."/>
            <person name="Wang S."/>
            <person name="Li R."/>
            <person name="Zhang H."/>
            <person name="Shen G."/>
            <person name="Guo B."/>
            <person name="Wei J."/>
            <person name="Xu J."/>
            <person name="St-Pierre B."/>
            <person name="Chen S."/>
            <person name="Sun C."/>
        </authorList>
    </citation>
    <scope>NUCLEOTIDE SEQUENCE [LARGE SCALE GENOMIC DNA]</scope>
</reference>
<comment type="caution">
    <text evidence="1">The sequence shown here is derived from an EMBL/GenBank/DDBJ whole genome shotgun (WGS) entry which is preliminary data.</text>
</comment>
<accession>A0ACB9ZI56</accession>
<dbReference type="EMBL" id="CM044708">
    <property type="protein sequence ID" value="KAI5647269.1"/>
    <property type="molecule type" value="Genomic_DNA"/>
</dbReference>
<evidence type="ECO:0000313" key="1">
    <source>
        <dbReference type="EMBL" id="KAI5647269.1"/>
    </source>
</evidence>